<evidence type="ECO:0000256" key="1">
    <source>
        <dbReference type="SAM" id="MobiDB-lite"/>
    </source>
</evidence>
<dbReference type="PANTHER" id="PTHR12419:SF10">
    <property type="entry name" value="DEUBIQUITINASE OTUD6B"/>
    <property type="match status" value="1"/>
</dbReference>
<dbReference type="InterPro" id="IPR038765">
    <property type="entry name" value="Papain-like_cys_pep_sf"/>
</dbReference>
<dbReference type="Proteomes" id="UP000541558">
    <property type="component" value="Unassembled WGS sequence"/>
</dbReference>
<dbReference type="SUPFAM" id="SSF54001">
    <property type="entry name" value="Cysteine proteinases"/>
    <property type="match status" value="1"/>
</dbReference>
<reference evidence="3 4" key="1">
    <citation type="journal article" date="2020" name="ISME J.">
        <title>Uncovering the hidden diversity of litter-decomposition mechanisms in mushroom-forming fungi.</title>
        <authorList>
            <person name="Floudas D."/>
            <person name="Bentzer J."/>
            <person name="Ahren D."/>
            <person name="Johansson T."/>
            <person name="Persson P."/>
            <person name="Tunlid A."/>
        </authorList>
    </citation>
    <scope>NUCLEOTIDE SEQUENCE [LARGE SCALE GENOMIC DNA]</scope>
    <source>
        <strain evidence="3 4">CBS 175.51</strain>
    </source>
</reference>
<dbReference type="Pfam" id="PF02338">
    <property type="entry name" value="OTU"/>
    <property type="match status" value="1"/>
</dbReference>
<keyword evidence="4" id="KW-1185">Reference proteome</keyword>
<feature type="domain" description="OTU" evidence="2">
    <location>
        <begin position="88"/>
        <end position="242"/>
    </location>
</feature>
<feature type="compositionally biased region" description="Basic residues" evidence="1">
    <location>
        <begin position="1"/>
        <end position="13"/>
    </location>
</feature>
<name>A0A8H5EXG8_9AGAR</name>
<dbReference type="EMBL" id="JAACJK010000220">
    <property type="protein sequence ID" value="KAF5315959.1"/>
    <property type="molecule type" value="Genomic_DNA"/>
</dbReference>
<accession>A0A8H5EXG8</accession>
<gene>
    <name evidence="3" type="ORF">D9611_004656</name>
</gene>
<dbReference type="AlphaFoldDB" id="A0A8H5EXG8"/>
<dbReference type="PROSITE" id="PS50802">
    <property type="entry name" value="OTU"/>
    <property type="match status" value="1"/>
</dbReference>
<feature type="region of interest" description="Disordered" evidence="1">
    <location>
        <begin position="1"/>
        <end position="28"/>
    </location>
</feature>
<dbReference type="PANTHER" id="PTHR12419">
    <property type="entry name" value="OTU DOMAIN CONTAINING PROTEIN"/>
    <property type="match status" value="1"/>
</dbReference>
<dbReference type="GO" id="GO:0016579">
    <property type="term" value="P:protein deubiquitination"/>
    <property type="evidence" value="ECO:0007669"/>
    <property type="project" value="TreeGrafter"/>
</dbReference>
<evidence type="ECO:0000313" key="3">
    <source>
        <dbReference type="EMBL" id="KAF5315959.1"/>
    </source>
</evidence>
<protein>
    <recommendedName>
        <fullName evidence="2">OTU domain-containing protein</fullName>
    </recommendedName>
</protein>
<dbReference type="GO" id="GO:0004843">
    <property type="term" value="F:cysteine-type deubiquitinase activity"/>
    <property type="evidence" value="ECO:0007669"/>
    <property type="project" value="TreeGrafter"/>
</dbReference>
<dbReference type="OrthoDB" id="415023at2759"/>
<sequence>MANGRKNKGKKTPVRFPIPPPIADDDNDDLMNQLLEQMGSQDGNVQARKAAALAESFSPDDPLVQERLRKETEAEEEAISQTCQELNVAIHQINPDGHCLFSALGDQLVLLGVLPPEESSYEYIRAAAAKYIYTHPDDFLPFLPSSEGEDGYGAGEAGLMTPQQFQEYCISIQNTAIWGGEPEILALSRAFNIPIHVIQAGEPRIVVHSPSPDFNTPAAPARISYHRRMYGLGEHYNSLRPVKVLA</sequence>
<organism evidence="3 4">
    <name type="scientific">Ephemerocybe angulata</name>
    <dbReference type="NCBI Taxonomy" id="980116"/>
    <lineage>
        <taxon>Eukaryota</taxon>
        <taxon>Fungi</taxon>
        <taxon>Dikarya</taxon>
        <taxon>Basidiomycota</taxon>
        <taxon>Agaricomycotina</taxon>
        <taxon>Agaricomycetes</taxon>
        <taxon>Agaricomycetidae</taxon>
        <taxon>Agaricales</taxon>
        <taxon>Agaricineae</taxon>
        <taxon>Psathyrellaceae</taxon>
        <taxon>Ephemerocybe</taxon>
    </lineage>
</organism>
<dbReference type="InterPro" id="IPR003323">
    <property type="entry name" value="OTU_dom"/>
</dbReference>
<dbReference type="CDD" id="cd22748">
    <property type="entry name" value="OTU_OTUD6-like"/>
    <property type="match status" value="1"/>
</dbReference>
<evidence type="ECO:0000259" key="2">
    <source>
        <dbReference type="PROSITE" id="PS50802"/>
    </source>
</evidence>
<dbReference type="InterPro" id="IPR050704">
    <property type="entry name" value="Peptidase_C85-like"/>
</dbReference>
<dbReference type="Gene3D" id="3.90.70.80">
    <property type="match status" value="1"/>
</dbReference>
<proteinExistence type="predicted"/>
<comment type="caution">
    <text evidence="3">The sequence shown here is derived from an EMBL/GenBank/DDBJ whole genome shotgun (WGS) entry which is preliminary data.</text>
</comment>
<evidence type="ECO:0000313" key="4">
    <source>
        <dbReference type="Proteomes" id="UP000541558"/>
    </source>
</evidence>